<keyword evidence="6 13" id="KW-0964">Secreted</keyword>
<comment type="subcellular location">
    <subcellularLocation>
        <location evidence="2 13">Secreted</location>
        <location evidence="2 13">Extracellular space</location>
        <location evidence="2 13">Apoplast</location>
    </subcellularLocation>
</comment>
<dbReference type="InterPro" id="IPR011706">
    <property type="entry name" value="Cu-oxidase_C"/>
</dbReference>
<evidence type="ECO:0000256" key="3">
    <source>
        <dbReference type="ARBA" id="ARBA00010609"/>
    </source>
</evidence>
<dbReference type="Pfam" id="PF07732">
    <property type="entry name" value="Cu-oxidase_3"/>
    <property type="match status" value="1"/>
</dbReference>
<keyword evidence="13" id="KW-0732">Signal</keyword>
<dbReference type="Proteomes" id="UP000290289">
    <property type="component" value="Chromosome 16"/>
</dbReference>
<dbReference type="PANTHER" id="PTHR11709">
    <property type="entry name" value="MULTI-COPPER OXIDASE"/>
    <property type="match status" value="1"/>
</dbReference>
<dbReference type="InterPro" id="IPR017761">
    <property type="entry name" value="Laccase"/>
</dbReference>
<feature type="domain" description="Peptide N-acetyl-beta-D-glucosaminyl asparaginase amidase A N-terminal" evidence="17">
    <location>
        <begin position="566"/>
        <end position="808"/>
    </location>
</feature>
<feature type="chain" id="PRO_5019613800" description="Laccase" evidence="13">
    <location>
        <begin position="23"/>
        <end position="943"/>
    </location>
</feature>
<evidence type="ECO:0000256" key="5">
    <source>
        <dbReference type="ARBA" id="ARBA00022523"/>
    </source>
</evidence>
<dbReference type="Pfam" id="PF00394">
    <property type="entry name" value="Cu-oxidase"/>
    <property type="match status" value="1"/>
</dbReference>
<feature type="domain" description="Plastocyanin-like" evidence="14">
    <location>
        <begin position="157"/>
        <end position="304"/>
    </location>
</feature>
<dbReference type="InterPro" id="IPR011707">
    <property type="entry name" value="Cu-oxidase-like_N"/>
</dbReference>
<keyword evidence="8 13" id="KW-0677">Repeat</keyword>
<dbReference type="PROSITE" id="PS00080">
    <property type="entry name" value="MULTICOPPER_OXIDASE2"/>
    <property type="match status" value="1"/>
</dbReference>
<keyword evidence="12 13" id="KW-0439">Lignin degradation</keyword>
<dbReference type="Pfam" id="PF25156">
    <property type="entry name" value="PNGase_A_C"/>
    <property type="match status" value="1"/>
</dbReference>
<keyword evidence="19" id="KW-1185">Reference proteome</keyword>
<feature type="domain" description="Plastocyanin-like" evidence="15">
    <location>
        <begin position="408"/>
        <end position="544"/>
    </location>
</feature>
<dbReference type="InterPro" id="IPR008972">
    <property type="entry name" value="Cupredoxin"/>
</dbReference>
<evidence type="ECO:0000259" key="14">
    <source>
        <dbReference type="Pfam" id="PF00394"/>
    </source>
</evidence>
<evidence type="ECO:0000256" key="7">
    <source>
        <dbReference type="ARBA" id="ARBA00022723"/>
    </source>
</evidence>
<sequence>MARLAFVLACALALLASSVASGAIVEHSFSVNNMTVTRLCQNQSITVVNESYPGPTIYARDGDTIIIHVLNQSPYNITIHWHGVFQLLSAWADGPAYVTQCPIPPGQSYTYKFNITGQEGTLWWHAHISWLRATVHGALIIHPKTGRSFPFPKPAKEVPIILGDWYSGNVVDIEQEGLSKGIAPNLSNAYTINGLPGDLYDCSQNRTVVRGKTYLLRLINAALNTQLFFKIANHSMTVVAIDASYTTPYVTDVVVTGPGQTTDVLVKFNQLNGSYYMAATPYASADDTVGFDNSTTKGIIVYKGYTSSTPIMPPMPNPHDTPLANKFYTNLTSLSNGPHWVPVPRKVYEHMFVTVGVNLAMCPENATCQGLFNNRLSASMNNESFMVPTNTSMLEAHFNNVSGVYTRDFPSKPPVKFDYTDTNLSLDLSLIFAPKSTKVKMLKFNSTVQLVFQNIAFLAIENHPMHLHGFSFHVLAQGFGNYDPINDPKKFNFVNPQVRNTIGVPVGGWAVIRFRANNPGIWYVHCHLDVHLPWGLAMAFEVENGGTPESTLPPPPLDLPKSWTTNDRIFGVWLGEVELLKSCIAEPTQNGIVWSVKKDITSIHFYPAEKNLNYNYEQNLGNLDSGYHYWADLILPISRNLPLNDGMWFEIQNSTNTQLKEFKIPQNAYRAVLEVYVSFHENDEFWYSNAPNEYIVVNNLRGMPGNRPFREVGVSLDGKVVGVIYPFTVIFTGGFNPLLWSSITAIGSYNLPSYDIEITPFLGKVLDGKSHKFGFSVTNALNVWFVDANLHLWLDKQSTKTEGELSEHSSLPLVVSLVLDFKGLNGTFFTKGGRSVSSTGWVKSSYGNITTDAIQDLHYSNTMVMNNDGNTQIVNQTIHFNNTVHIRPPSFIIHSMSSYKKFPLYLYIDFLEQAKETYKYVTNVELGFLLCIVYVDRLPWLRW</sequence>
<dbReference type="InterPro" id="IPR001117">
    <property type="entry name" value="Cu-oxidase_2nd"/>
</dbReference>
<dbReference type="Pfam" id="PF12222">
    <property type="entry name" value="PNGaseA"/>
    <property type="match status" value="1"/>
</dbReference>
<dbReference type="InterPro" id="IPR002355">
    <property type="entry name" value="Cu_oxidase_Cu_BS"/>
</dbReference>
<organism evidence="18 19">
    <name type="scientific">Malus domestica</name>
    <name type="common">Apple</name>
    <name type="synonym">Pyrus malus</name>
    <dbReference type="NCBI Taxonomy" id="3750"/>
    <lineage>
        <taxon>Eukaryota</taxon>
        <taxon>Viridiplantae</taxon>
        <taxon>Streptophyta</taxon>
        <taxon>Embryophyta</taxon>
        <taxon>Tracheophyta</taxon>
        <taxon>Spermatophyta</taxon>
        <taxon>Magnoliopsida</taxon>
        <taxon>eudicotyledons</taxon>
        <taxon>Gunneridae</taxon>
        <taxon>Pentapetalae</taxon>
        <taxon>rosids</taxon>
        <taxon>fabids</taxon>
        <taxon>Rosales</taxon>
        <taxon>Rosaceae</taxon>
        <taxon>Amygdaloideae</taxon>
        <taxon>Maleae</taxon>
        <taxon>Malus</taxon>
    </lineage>
</organism>
<keyword evidence="7 13" id="KW-0479">Metal-binding</keyword>
<feature type="signal peptide" evidence="13">
    <location>
        <begin position="1"/>
        <end position="22"/>
    </location>
</feature>
<evidence type="ECO:0000256" key="6">
    <source>
        <dbReference type="ARBA" id="ARBA00022525"/>
    </source>
</evidence>
<dbReference type="FunFam" id="2.60.40.420:FF:000062">
    <property type="entry name" value="Laccase"/>
    <property type="match status" value="1"/>
</dbReference>
<dbReference type="Pfam" id="PF07731">
    <property type="entry name" value="Cu-oxidase_2"/>
    <property type="match status" value="1"/>
</dbReference>
<dbReference type="AlphaFoldDB" id="A0A498HQU3"/>
<evidence type="ECO:0000313" key="18">
    <source>
        <dbReference type="EMBL" id="RXH71807.1"/>
    </source>
</evidence>
<proteinExistence type="inferred from homology"/>
<evidence type="ECO:0000259" key="15">
    <source>
        <dbReference type="Pfam" id="PF07731"/>
    </source>
</evidence>
<dbReference type="GO" id="GO:0048046">
    <property type="term" value="C:apoplast"/>
    <property type="evidence" value="ECO:0007669"/>
    <property type="project" value="UniProtKB-SubCell"/>
</dbReference>
<dbReference type="NCBIfam" id="TIGR03389">
    <property type="entry name" value="laccase"/>
    <property type="match status" value="1"/>
</dbReference>
<dbReference type="InterPro" id="IPR034285">
    <property type="entry name" value="CuRO_2_LCC"/>
</dbReference>
<evidence type="ECO:0000256" key="8">
    <source>
        <dbReference type="ARBA" id="ARBA00022737"/>
    </source>
</evidence>
<comment type="catalytic activity">
    <reaction evidence="1 13">
        <text>4 hydroquinone + O2 = 4 benzosemiquinone + 2 H2O</text>
        <dbReference type="Rhea" id="RHEA:11276"/>
        <dbReference type="ChEBI" id="CHEBI:15377"/>
        <dbReference type="ChEBI" id="CHEBI:15379"/>
        <dbReference type="ChEBI" id="CHEBI:17594"/>
        <dbReference type="ChEBI" id="CHEBI:17977"/>
        <dbReference type="EC" id="1.10.3.2"/>
    </reaction>
</comment>
<evidence type="ECO:0000259" key="16">
    <source>
        <dbReference type="Pfam" id="PF07732"/>
    </source>
</evidence>
<dbReference type="GO" id="GO:0052716">
    <property type="term" value="F:hydroquinone:oxygen oxidoreductase activity"/>
    <property type="evidence" value="ECO:0007669"/>
    <property type="project" value="UniProtKB-EC"/>
</dbReference>
<dbReference type="EMBL" id="RDQH01000342">
    <property type="protein sequence ID" value="RXH71807.1"/>
    <property type="molecule type" value="Genomic_DNA"/>
</dbReference>
<feature type="domain" description="Plastocyanin-like" evidence="16">
    <location>
        <begin position="31"/>
        <end position="144"/>
    </location>
</feature>
<dbReference type="CDD" id="cd13897">
    <property type="entry name" value="CuRO_3_LCC_plant"/>
    <property type="match status" value="1"/>
</dbReference>
<dbReference type="InterPro" id="IPR033138">
    <property type="entry name" value="Cu_oxidase_CS"/>
</dbReference>
<reference evidence="18 19" key="1">
    <citation type="submission" date="2018-10" db="EMBL/GenBank/DDBJ databases">
        <title>A high-quality apple genome assembly.</title>
        <authorList>
            <person name="Hu J."/>
        </authorList>
    </citation>
    <scope>NUCLEOTIDE SEQUENCE [LARGE SCALE GENOMIC DNA]</scope>
    <source>
        <strain evidence="19">cv. HFTH1</strain>
        <tissue evidence="18">Young leaf</tissue>
    </source>
</reference>
<comment type="function">
    <text evidence="13">Lignin degradation and detoxification of lignin-derived products.</text>
</comment>
<dbReference type="InterPro" id="IPR045087">
    <property type="entry name" value="Cu-oxidase_fam"/>
</dbReference>
<dbReference type="SUPFAM" id="SSF49503">
    <property type="entry name" value="Cupredoxins"/>
    <property type="match status" value="3"/>
</dbReference>
<evidence type="ECO:0000256" key="1">
    <source>
        <dbReference type="ARBA" id="ARBA00000349"/>
    </source>
</evidence>
<dbReference type="GO" id="GO:0005507">
    <property type="term" value="F:copper ion binding"/>
    <property type="evidence" value="ECO:0007669"/>
    <property type="project" value="InterPro"/>
</dbReference>
<dbReference type="GO" id="GO:0046274">
    <property type="term" value="P:lignin catabolic process"/>
    <property type="evidence" value="ECO:0007669"/>
    <property type="project" value="UniProtKB-KW"/>
</dbReference>
<keyword evidence="9 13" id="KW-0560">Oxidoreductase</keyword>
<comment type="caution">
    <text evidence="18">The sequence shown here is derived from an EMBL/GenBank/DDBJ whole genome shotgun (WGS) entry which is preliminary data.</text>
</comment>
<dbReference type="CDD" id="cd13849">
    <property type="entry name" value="CuRO_1_LCC_plant"/>
    <property type="match status" value="1"/>
</dbReference>
<comment type="cofactor">
    <cofactor evidence="13">
        <name>Cu cation</name>
        <dbReference type="ChEBI" id="CHEBI:23378"/>
    </cofactor>
    <text evidence="13">Binds 4 Cu cations per monomer.</text>
</comment>
<evidence type="ECO:0000256" key="2">
    <source>
        <dbReference type="ARBA" id="ARBA00004271"/>
    </source>
</evidence>
<keyword evidence="10 13" id="KW-0186">Copper</keyword>
<keyword evidence="5 13" id="KW-0052">Apoplast</keyword>
<comment type="similarity">
    <text evidence="3 13">Belongs to the multicopper oxidase family.</text>
</comment>
<name>A0A498HQU3_MALDO</name>
<dbReference type="EC" id="1.10.3.2" evidence="4 13"/>
<dbReference type="PROSITE" id="PS00079">
    <property type="entry name" value="MULTICOPPER_OXIDASE1"/>
    <property type="match status" value="1"/>
</dbReference>
<evidence type="ECO:0000259" key="17">
    <source>
        <dbReference type="Pfam" id="PF12222"/>
    </source>
</evidence>
<dbReference type="Gene3D" id="2.60.40.420">
    <property type="entry name" value="Cupredoxins - blue copper proteins"/>
    <property type="match status" value="3"/>
</dbReference>
<evidence type="ECO:0000256" key="11">
    <source>
        <dbReference type="ARBA" id="ARBA00023180"/>
    </source>
</evidence>
<accession>A0A498HQU3</accession>
<evidence type="ECO:0000256" key="12">
    <source>
        <dbReference type="ARBA" id="ARBA00023185"/>
    </source>
</evidence>
<evidence type="ECO:0000256" key="10">
    <source>
        <dbReference type="ARBA" id="ARBA00023008"/>
    </source>
</evidence>
<dbReference type="STRING" id="3750.A0A498HQU3"/>
<dbReference type="InterPro" id="IPR034289">
    <property type="entry name" value="CuRO_3_LCC"/>
</dbReference>
<evidence type="ECO:0000313" key="19">
    <source>
        <dbReference type="Proteomes" id="UP000290289"/>
    </source>
</evidence>
<evidence type="ECO:0000256" key="9">
    <source>
        <dbReference type="ARBA" id="ARBA00023002"/>
    </source>
</evidence>
<evidence type="ECO:0000256" key="4">
    <source>
        <dbReference type="ARBA" id="ARBA00012297"/>
    </source>
</evidence>
<protein>
    <recommendedName>
        <fullName evidence="4 13">Laccase</fullName>
        <ecNumber evidence="4 13">1.10.3.2</ecNumber>
    </recommendedName>
    <alternativeName>
        <fullName evidence="13">Benzenediol:oxygen oxidoreductase</fullName>
    </alternativeName>
    <alternativeName>
        <fullName evidence="13">Diphenol oxidase</fullName>
    </alternativeName>
    <alternativeName>
        <fullName evidence="13">Urishiol oxidase</fullName>
    </alternativeName>
</protein>
<gene>
    <name evidence="18" type="ORF">DVH24_025308</name>
</gene>
<evidence type="ECO:0000256" key="13">
    <source>
        <dbReference type="RuleBase" id="RU361119"/>
    </source>
</evidence>
<dbReference type="InterPro" id="IPR034288">
    <property type="entry name" value="CuRO_1_LCC"/>
</dbReference>
<keyword evidence="11" id="KW-0325">Glycoprotein</keyword>
<dbReference type="PANTHER" id="PTHR11709:SF9">
    <property type="entry name" value="LACCASE-7"/>
    <property type="match status" value="1"/>
</dbReference>
<dbReference type="CDD" id="cd13875">
    <property type="entry name" value="CuRO_2_LCC_plant"/>
    <property type="match status" value="1"/>
</dbReference>
<dbReference type="InterPro" id="IPR056948">
    <property type="entry name" value="PNGaseA_N"/>
</dbReference>